<name>A0A8K0E6H2_9ROSA</name>
<dbReference type="AlphaFoldDB" id="A0A8K0E6H2"/>
<dbReference type="EMBL" id="VOIH02000008">
    <property type="protein sequence ID" value="KAF3440265.1"/>
    <property type="molecule type" value="Genomic_DNA"/>
</dbReference>
<keyword evidence="2" id="KW-1185">Reference proteome</keyword>
<comment type="caution">
    <text evidence="1">The sequence shown here is derived from an EMBL/GenBank/DDBJ whole genome shotgun (WGS) entry which is preliminary data.</text>
</comment>
<sequence>MHRKYLPKRSSFNFHNGPIYPLCESFLSKPDFLEHGVDVELKSETCKDNLVKSKVFSFIIASIHYVIGRDLDSIRVIMPYGLRGISVCVASSRCVGSYHFIVSTPELVVDWDHKACHWIKKILAFQAHDTPMRECTGVLICSPPPFAALCSKDATPNGFYNGDNMRANGEIPSQTTQAIEEIITACLAQDMETRIDSALKIIDIRKELA</sequence>
<dbReference type="Proteomes" id="UP000796880">
    <property type="component" value="Unassembled WGS sequence"/>
</dbReference>
<gene>
    <name evidence="1" type="ORF">FNV43_RR18549</name>
</gene>
<evidence type="ECO:0000313" key="1">
    <source>
        <dbReference type="EMBL" id="KAF3440265.1"/>
    </source>
</evidence>
<accession>A0A8K0E6H2</accession>
<protein>
    <submittedName>
        <fullName evidence="1">Uncharacterized protein</fullName>
    </submittedName>
</protein>
<organism evidence="1 2">
    <name type="scientific">Rhamnella rubrinervis</name>
    <dbReference type="NCBI Taxonomy" id="2594499"/>
    <lineage>
        <taxon>Eukaryota</taxon>
        <taxon>Viridiplantae</taxon>
        <taxon>Streptophyta</taxon>
        <taxon>Embryophyta</taxon>
        <taxon>Tracheophyta</taxon>
        <taxon>Spermatophyta</taxon>
        <taxon>Magnoliopsida</taxon>
        <taxon>eudicotyledons</taxon>
        <taxon>Gunneridae</taxon>
        <taxon>Pentapetalae</taxon>
        <taxon>rosids</taxon>
        <taxon>fabids</taxon>
        <taxon>Rosales</taxon>
        <taxon>Rhamnaceae</taxon>
        <taxon>rhamnoid group</taxon>
        <taxon>Rhamneae</taxon>
        <taxon>Rhamnella</taxon>
    </lineage>
</organism>
<evidence type="ECO:0000313" key="2">
    <source>
        <dbReference type="Proteomes" id="UP000796880"/>
    </source>
</evidence>
<proteinExistence type="predicted"/>
<reference evidence="1" key="1">
    <citation type="submission" date="2020-03" db="EMBL/GenBank/DDBJ databases">
        <title>A high-quality chromosome-level genome assembly of a woody plant with both climbing and erect habits, Rhamnella rubrinervis.</title>
        <authorList>
            <person name="Lu Z."/>
            <person name="Yang Y."/>
            <person name="Zhu X."/>
            <person name="Sun Y."/>
        </authorList>
    </citation>
    <scope>NUCLEOTIDE SEQUENCE</scope>
    <source>
        <strain evidence="1">BYM</strain>
        <tissue evidence="1">Leaf</tissue>
    </source>
</reference>